<keyword evidence="2" id="KW-0812">Transmembrane</keyword>
<accession>A0A8U0UG43</accession>
<dbReference type="KEGG" id="snh:120048804"/>
<evidence type="ECO:0000256" key="1">
    <source>
        <dbReference type="SAM" id="MobiDB-lite"/>
    </source>
</evidence>
<evidence type="ECO:0000313" key="4">
    <source>
        <dbReference type="RefSeq" id="XP_038850964.1"/>
    </source>
</evidence>
<feature type="compositionally biased region" description="Basic and acidic residues" evidence="1">
    <location>
        <begin position="191"/>
        <end position="204"/>
    </location>
</feature>
<keyword evidence="2" id="KW-0472">Membrane</keyword>
<feature type="region of interest" description="Disordered" evidence="1">
    <location>
        <begin position="191"/>
        <end position="222"/>
    </location>
</feature>
<dbReference type="AlphaFoldDB" id="A0A8U0UG43"/>
<evidence type="ECO:0000313" key="3">
    <source>
        <dbReference type="Proteomes" id="UP000808372"/>
    </source>
</evidence>
<feature type="transmembrane region" description="Helical" evidence="2">
    <location>
        <begin position="7"/>
        <end position="27"/>
    </location>
</feature>
<name>A0A8U0UG43_SALNM</name>
<sequence>MLNYSGCWISCVIRVVSMKLICVFLVYRLASCVSAQTVGCNTVHANGTTTYQLSEPLPGSPSTCVRQWLDANGTVLTYDEEIDKDRVVVQTSQSITTIGCMDRLKYLEECTHNKTNSNREVECLNNCSVKPFDQEPIEPEHNICFGDWCVSGITFGLAFGISAAVIIIILVLLICKIHIHRVRVCWTLGEGEHEEPSPDTEKPQSHPAPKVRYSAVKQRERV</sequence>
<keyword evidence="2" id="KW-1133">Transmembrane helix</keyword>
<organism evidence="3 4">
    <name type="scientific">Salvelinus namaycush</name>
    <name type="common">Lake trout</name>
    <name type="synonym">Salmo namaycush</name>
    <dbReference type="NCBI Taxonomy" id="8040"/>
    <lineage>
        <taxon>Eukaryota</taxon>
        <taxon>Metazoa</taxon>
        <taxon>Chordata</taxon>
        <taxon>Craniata</taxon>
        <taxon>Vertebrata</taxon>
        <taxon>Euteleostomi</taxon>
        <taxon>Actinopterygii</taxon>
        <taxon>Neopterygii</taxon>
        <taxon>Teleostei</taxon>
        <taxon>Protacanthopterygii</taxon>
        <taxon>Salmoniformes</taxon>
        <taxon>Salmonidae</taxon>
        <taxon>Salmoninae</taxon>
        <taxon>Salvelinus</taxon>
    </lineage>
</organism>
<gene>
    <name evidence="4" type="primary">LOC120048804</name>
</gene>
<feature type="transmembrane region" description="Helical" evidence="2">
    <location>
        <begin position="153"/>
        <end position="174"/>
    </location>
</feature>
<proteinExistence type="predicted"/>
<keyword evidence="3" id="KW-1185">Reference proteome</keyword>
<evidence type="ECO:0000256" key="2">
    <source>
        <dbReference type="SAM" id="Phobius"/>
    </source>
</evidence>
<protein>
    <submittedName>
        <fullName evidence="4">Uncharacterized protein LOC120048804</fullName>
    </submittedName>
</protein>
<reference evidence="4" key="1">
    <citation type="submission" date="2025-08" db="UniProtKB">
        <authorList>
            <consortium name="RefSeq"/>
        </authorList>
    </citation>
    <scope>IDENTIFICATION</scope>
    <source>
        <tissue evidence="4">White muscle</tissue>
    </source>
</reference>
<dbReference type="Proteomes" id="UP000808372">
    <property type="component" value="Chromosome 5"/>
</dbReference>
<dbReference type="RefSeq" id="XP_038850964.1">
    <property type="nucleotide sequence ID" value="XM_038995036.1"/>
</dbReference>
<dbReference type="GeneID" id="120048804"/>